<dbReference type="Gene3D" id="3.30.300.130">
    <property type="entry name" value="Fe-S cluster assembly (FSCA)"/>
    <property type="match status" value="1"/>
</dbReference>
<name>A0A0K6I8S9_9BURK</name>
<dbReference type="AlphaFoldDB" id="A0A0K6I8S9"/>
<sequence length="186" mass="20270">MDWPTDAGLVTVRRDVAAILVPDGIQGMLLAGTQVRVTQRLGHHITVVSDGRMYRIDGRDADALGLDGGETAEIAAPTTREEVEAAVRAQLATCYDPEIPINILELGLIYRIEVQPADDTGIGWRVDIDMTLTAPGCGMGGVLTQEVRDKVLRIPGVELVNVELVWDPQWSVERMSEAARLQSGLW</sequence>
<dbReference type="Pfam" id="PF01883">
    <property type="entry name" value="FeS_assembly_P"/>
    <property type="match status" value="1"/>
</dbReference>
<gene>
    <name evidence="2" type="ORF">Ga0061069_109128</name>
</gene>
<dbReference type="STRING" id="339866.GCA_001418255_02527"/>
<dbReference type="InterPro" id="IPR034904">
    <property type="entry name" value="FSCA_dom_sf"/>
</dbReference>
<dbReference type="EMBL" id="CYHF01000009">
    <property type="protein sequence ID" value="CUA99458.1"/>
    <property type="molecule type" value="Genomic_DNA"/>
</dbReference>
<dbReference type="SUPFAM" id="SSF117916">
    <property type="entry name" value="Fe-S cluster assembly (FSCA) domain-like"/>
    <property type="match status" value="1"/>
</dbReference>
<evidence type="ECO:0000313" key="2">
    <source>
        <dbReference type="EMBL" id="CUA99458.1"/>
    </source>
</evidence>
<evidence type="ECO:0000313" key="3">
    <source>
        <dbReference type="Proteomes" id="UP000183649"/>
    </source>
</evidence>
<feature type="domain" description="MIP18 family-like" evidence="1">
    <location>
        <begin position="84"/>
        <end position="163"/>
    </location>
</feature>
<dbReference type="InterPro" id="IPR052339">
    <property type="entry name" value="Fe-S_Maturation_MIP18"/>
</dbReference>
<reference evidence="3" key="1">
    <citation type="submission" date="2015-08" db="EMBL/GenBank/DDBJ databases">
        <authorList>
            <person name="Varghese N."/>
        </authorList>
    </citation>
    <scope>NUCLEOTIDE SEQUENCE [LARGE SCALE GENOMIC DNA]</scope>
    <source>
        <strain evidence="3">DSM 18181</strain>
    </source>
</reference>
<evidence type="ECO:0000259" key="1">
    <source>
        <dbReference type="Pfam" id="PF01883"/>
    </source>
</evidence>
<proteinExistence type="predicted"/>
<dbReference type="NCBIfam" id="TIGR03406">
    <property type="entry name" value="FeS_long_SufT"/>
    <property type="match status" value="1"/>
</dbReference>
<dbReference type="InterPro" id="IPR017776">
    <property type="entry name" value="FeS_assembly_SufT_put"/>
</dbReference>
<organism evidence="2 3">
    <name type="scientific">Thiomonas bhubaneswarensis</name>
    <dbReference type="NCBI Taxonomy" id="339866"/>
    <lineage>
        <taxon>Bacteria</taxon>
        <taxon>Pseudomonadati</taxon>
        <taxon>Pseudomonadota</taxon>
        <taxon>Betaproteobacteria</taxon>
        <taxon>Burkholderiales</taxon>
        <taxon>Thiomonas</taxon>
    </lineage>
</organism>
<protein>
    <submittedName>
        <fullName evidence="2">Probable FeS assembly SUF system protein SufT</fullName>
    </submittedName>
</protein>
<dbReference type="OrthoDB" id="9805360at2"/>
<dbReference type="Proteomes" id="UP000183649">
    <property type="component" value="Unassembled WGS sequence"/>
</dbReference>
<dbReference type="PANTHER" id="PTHR42831">
    <property type="entry name" value="FE-S PROTEIN MATURATION AUXILIARY FACTOR YITW"/>
    <property type="match status" value="1"/>
</dbReference>
<keyword evidence="3" id="KW-1185">Reference proteome</keyword>
<dbReference type="RefSeq" id="WP_055451365.1">
    <property type="nucleotide sequence ID" value="NZ_CYHF01000009.1"/>
</dbReference>
<accession>A0A0K6I8S9</accession>
<dbReference type="PANTHER" id="PTHR42831:SF1">
    <property type="entry name" value="FE-S PROTEIN MATURATION AUXILIARY FACTOR YITW"/>
    <property type="match status" value="1"/>
</dbReference>
<dbReference type="InterPro" id="IPR002744">
    <property type="entry name" value="MIP18-like"/>
</dbReference>